<evidence type="ECO:0000259" key="2">
    <source>
        <dbReference type="Pfam" id="PF03732"/>
    </source>
</evidence>
<feature type="domain" description="Retrotransposon gag" evidence="2">
    <location>
        <begin position="17"/>
        <end position="101"/>
    </location>
</feature>
<dbReference type="AlphaFoldDB" id="A0A392PMK0"/>
<proteinExistence type="predicted"/>
<dbReference type="Pfam" id="PF03732">
    <property type="entry name" value="Retrotrans_gag"/>
    <property type="match status" value="1"/>
</dbReference>
<dbReference type="PANTHER" id="PTHR33223:SF8">
    <property type="entry name" value="OS04G0172440 PROTEIN"/>
    <property type="match status" value="1"/>
</dbReference>
<dbReference type="EMBL" id="LXQA010084522">
    <property type="protein sequence ID" value="MCI12526.1"/>
    <property type="molecule type" value="Genomic_DNA"/>
</dbReference>
<accession>A0A392PMK0</accession>
<dbReference type="Proteomes" id="UP000265520">
    <property type="component" value="Unassembled WGS sequence"/>
</dbReference>
<protein>
    <recommendedName>
        <fullName evidence="2">Retrotransposon gag domain-containing protein</fullName>
    </recommendedName>
</protein>
<dbReference type="PANTHER" id="PTHR33223">
    <property type="entry name" value="CCHC-TYPE DOMAIN-CONTAINING PROTEIN"/>
    <property type="match status" value="1"/>
</dbReference>
<feature type="non-terminal residue" evidence="3">
    <location>
        <position position="239"/>
    </location>
</feature>
<name>A0A392PMK0_9FABA</name>
<evidence type="ECO:0000256" key="1">
    <source>
        <dbReference type="SAM" id="MobiDB-lite"/>
    </source>
</evidence>
<feature type="region of interest" description="Disordered" evidence="1">
    <location>
        <begin position="160"/>
        <end position="224"/>
    </location>
</feature>
<evidence type="ECO:0000313" key="4">
    <source>
        <dbReference type="Proteomes" id="UP000265520"/>
    </source>
</evidence>
<reference evidence="3 4" key="1">
    <citation type="journal article" date="2018" name="Front. Plant Sci.">
        <title>Red Clover (Trifolium pratense) and Zigzag Clover (T. medium) - A Picture of Genomic Similarities and Differences.</title>
        <authorList>
            <person name="Dluhosova J."/>
            <person name="Istvanek J."/>
            <person name="Nedelnik J."/>
            <person name="Repkova J."/>
        </authorList>
    </citation>
    <scope>NUCLEOTIDE SEQUENCE [LARGE SCALE GENOMIC DNA]</scope>
    <source>
        <strain evidence="4">cv. 10/8</strain>
        <tissue evidence="3">Leaf</tissue>
    </source>
</reference>
<keyword evidence="4" id="KW-1185">Reference proteome</keyword>
<organism evidence="3 4">
    <name type="scientific">Trifolium medium</name>
    <dbReference type="NCBI Taxonomy" id="97028"/>
    <lineage>
        <taxon>Eukaryota</taxon>
        <taxon>Viridiplantae</taxon>
        <taxon>Streptophyta</taxon>
        <taxon>Embryophyta</taxon>
        <taxon>Tracheophyta</taxon>
        <taxon>Spermatophyta</taxon>
        <taxon>Magnoliopsida</taxon>
        <taxon>eudicotyledons</taxon>
        <taxon>Gunneridae</taxon>
        <taxon>Pentapetalae</taxon>
        <taxon>rosids</taxon>
        <taxon>fabids</taxon>
        <taxon>Fabales</taxon>
        <taxon>Fabaceae</taxon>
        <taxon>Papilionoideae</taxon>
        <taxon>50 kb inversion clade</taxon>
        <taxon>NPAAA clade</taxon>
        <taxon>Hologalegina</taxon>
        <taxon>IRL clade</taxon>
        <taxon>Trifolieae</taxon>
        <taxon>Trifolium</taxon>
    </lineage>
</organism>
<evidence type="ECO:0000313" key="3">
    <source>
        <dbReference type="EMBL" id="MCI12526.1"/>
    </source>
</evidence>
<sequence length="239" mass="28299">MSTQTDNHQLLIHCFQDSLTGAALKWYMGLDSTKIRTFNDLCEAFIRQYKYNLDMAPDRDQLCAMSQRDKETFKEYAQRWREIAAQIIPPPEEKEMTKIFLNTLGPFYYERMIASAPSDFTEMVNMGMRLEEGVRQGRLVRESVPTNSVRKFGSNFQRNKEREVSMVTHGRPQQQYPGYQPQFQQKPQQQYQQPYQPQFQQRPPQQYQQQPNNQNRIPRTPQFDPIPMTYAELLPALIE</sequence>
<feature type="compositionally biased region" description="Low complexity" evidence="1">
    <location>
        <begin position="170"/>
        <end position="214"/>
    </location>
</feature>
<dbReference type="InterPro" id="IPR005162">
    <property type="entry name" value="Retrotrans_gag_dom"/>
</dbReference>
<comment type="caution">
    <text evidence="3">The sequence shown here is derived from an EMBL/GenBank/DDBJ whole genome shotgun (WGS) entry which is preliminary data.</text>
</comment>